<dbReference type="InterPro" id="IPR016152">
    <property type="entry name" value="PTrfase/Anion_transptr"/>
</dbReference>
<evidence type="ECO:0000256" key="6">
    <source>
        <dbReference type="ARBA" id="ARBA00022679"/>
    </source>
</evidence>
<evidence type="ECO:0000256" key="8">
    <source>
        <dbReference type="ARBA" id="ARBA00022777"/>
    </source>
</evidence>
<evidence type="ECO:0000256" key="7">
    <source>
        <dbReference type="ARBA" id="ARBA00022683"/>
    </source>
</evidence>
<protein>
    <recommendedName>
        <fullName evidence="2">Mannitol-specific phosphotransferase enzyme IIA component</fullName>
    </recommendedName>
    <alternativeName>
        <fullName evidence="10">EIIA</fullName>
    </alternativeName>
    <alternativeName>
        <fullName evidence="11">EIII</fullName>
    </alternativeName>
    <alternativeName>
        <fullName evidence="9">PTS system mannitol-specific EIIA component</fullName>
    </alternativeName>
</protein>
<proteinExistence type="predicted"/>
<dbReference type="PANTHER" id="PTHR30181:SF2">
    <property type="entry name" value="PTS SYSTEM MANNITOL-SPECIFIC EIICBA COMPONENT"/>
    <property type="match status" value="1"/>
</dbReference>
<dbReference type="EMBL" id="JBHSON010000012">
    <property type="protein sequence ID" value="MFC5746151.1"/>
    <property type="molecule type" value="Genomic_DNA"/>
</dbReference>
<feature type="region of interest" description="Disordered" evidence="12">
    <location>
        <begin position="158"/>
        <end position="179"/>
    </location>
</feature>
<dbReference type="PROSITE" id="PS00372">
    <property type="entry name" value="PTS_EIIA_TYPE_2_HIS"/>
    <property type="match status" value="1"/>
</dbReference>
<evidence type="ECO:0000256" key="5">
    <source>
        <dbReference type="ARBA" id="ARBA00022597"/>
    </source>
</evidence>
<evidence type="ECO:0000256" key="11">
    <source>
        <dbReference type="ARBA" id="ARBA00030962"/>
    </source>
</evidence>
<gene>
    <name evidence="14" type="ORF">ACFPZN_11080</name>
</gene>
<keyword evidence="15" id="KW-1185">Reference proteome</keyword>
<dbReference type="InterPro" id="IPR050893">
    <property type="entry name" value="Sugar_PTS"/>
</dbReference>
<evidence type="ECO:0000313" key="15">
    <source>
        <dbReference type="Proteomes" id="UP001596074"/>
    </source>
</evidence>
<reference evidence="15" key="1">
    <citation type="journal article" date="2019" name="Int. J. Syst. Evol. Microbiol.">
        <title>The Global Catalogue of Microorganisms (GCM) 10K type strain sequencing project: providing services to taxonomists for standard genome sequencing and annotation.</title>
        <authorList>
            <consortium name="The Broad Institute Genomics Platform"/>
            <consortium name="The Broad Institute Genome Sequencing Center for Infectious Disease"/>
            <person name="Wu L."/>
            <person name="Ma J."/>
        </authorList>
    </citation>
    <scope>NUCLEOTIDE SEQUENCE [LARGE SCALE GENOMIC DNA]</scope>
    <source>
        <strain evidence="15">KCTC 42087</strain>
    </source>
</reference>
<evidence type="ECO:0000256" key="3">
    <source>
        <dbReference type="ARBA" id="ARBA00022448"/>
    </source>
</evidence>
<comment type="caution">
    <text evidence="14">The sequence shown here is derived from an EMBL/GenBank/DDBJ whole genome shotgun (WGS) entry which is preliminary data.</text>
</comment>
<dbReference type="InterPro" id="IPR002178">
    <property type="entry name" value="PTS_EIIA_type-2_dom"/>
</dbReference>
<dbReference type="SUPFAM" id="SSF55804">
    <property type="entry name" value="Phoshotransferase/anion transport protein"/>
    <property type="match status" value="1"/>
</dbReference>
<evidence type="ECO:0000313" key="14">
    <source>
        <dbReference type="EMBL" id="MFC5746151.1"/>
    </source>
</evidence>
<keyword evidence="8" id="KW-0418">Kinase</keyword>
<evidence type="ECO:0000256" key="10">
    <source>
        <dbReference type="ARBA" id="ARBA00030956"/>
    </source>
</evidence>
<comment type="function">
    <text evidence="1">The phosphoenolpyruvate-dependent sugar phosphotransferase system (sugar PTS), a major carbohydrate active transport system, catalyzes the phosphorylation of incoming sugar substrates concomitantly with their translocation across the cell membrane. The enzyme II CmtAB PTS system is involved in D-mannitol transport.</text>
</comment>
<organism evidence="14 15">
    <name type="scientific">Actinomadura rugatobispora</name>
    <dbReference type="NCBI Taxonomy" id="1994"/>
    <lineage>
        <taxon>Bacteria</taxon>
        <taxon>Bacillati</taxon>
        <taxon>Actinomycetota</taxon>
        <taxon>Actinomycetes</taxon>
        <taxon>Streptosporangiales</taxon>
        <taxon>Thermomonosporaceae</taxon>
        <taxon>Actinomadura</taxon>
    </lineage>
</organism>
<dbReference type="Proteomes" id="UP001596074">
    <property type="component" value="Unassembled WGS sequence"/>
</dbReference>
<sequence>MRSVSSAAGSSGAGSGGAGAAGLLDPAAIRLDARAEDRDDAVRQCGRLLVEIGAVEEAYVASMLDRERSISTYLAEGVAIPHGTAAGKDAVRRDALAVVRFPEGADWNGHTVTLAIAIAARGDGHIGILAELAQILMDPGRARALRGATAAEEIVRLLRPADQETDPDHDHDEEQEPAQ</sequence>
<keyword evidence="5 14" id="KW-0762">Sugar transport</keyword>
<keyword evidence="6" id="KW-0808">Transferase</keyword>
<dbReference type="Pfam" id="PF00359">
    <property type="entry name" value="PTS_EIIA_2"/>
    <property type="match status" value="1"/>
</dbReference>
<evidence type="ECO:0000259" key="13">
    <source>
        <dbReference type="PROSITE" id="PS51094"/>
    </source>
</evidence>
<keyword evidence="7" id="KW-0598">Phosphotransferase system</keyword>
<evidence type="ECO:0000256" key="2">
    <source>
        <dbReference type="ARBA" id="ARBA00014783"/>
    </source>
</evidence>
<name>A0ABW0ZVT7_9ACTN</name>
<evidence type="ECO:0000256" key="1">
    <source>
        <dbReference type="ARBA" id="ARBA00002434"/>
    </source>
</evidence>
<dbReference type="PROSITE" id="PS51094">
    <property type="entry name" value="PTS_EIIA_TYPE_2"/>
    <property type="match status" value="1"/>
</dbReference>
<dbReference type="RefSeq" id="WP_378281770.1">
    <property type="nucleotide sequence ID" value="NZ_JBHSON010000012.1"/>
</dbReference>
<accession>A0ABW0ZVT7</accession>
<keyword evidence="4" id="KW-0597">Phosphoprotein</keyword>
<dbReference type="CDD" id="cd00211">
    <property type="entry name" value="PTS_IIA_fru"/>
    <property type="match status" value="1"/>
</dbReference>
<keyword evidence="3" id="KW-0813">Transport</keyword>
<evidence type="ECO:0000256" key="9">
    <source>
        <dbReference type="ARBA" id="ARBA00029908"/>
    </source>
</evidence>
<dbReference type="Gene3D" id="3.40.930.10">
    <property type="entry name" value="Mannitol-specific EII, Chain A"/>
    <property type="match status" value="1"/>
</dbReference>
<feature type="compositionally biased region" description="Basic and acidic residues" evidence="12">
    <location>
        <begin position="158"/>
        <end position="172"/>
    </location>
</feature>
<evidence type="ECO:0000256" key="4">
    <source>
        <dbReference type="ARBA" id="ARBA00022553"/>
    </source>
</evidence>
<feature type="domain" description="PTS EIIA type-2" evidence="13">
    <location>
        <begin position="22"/>
        <end position="161"/>
    </location>
</feature>
<evidence type="ECO:0000256" key="12">
    <source>
        <dbReference type="SAM" id="MobiDB-lite"/>
    </source>
</evidence>
<dbReference type="PANTHER" id="PTHR30181">
    <property type="entry name" value="MANNITOL PERMEASE IIC COMPONENT"/>
    <property type="match status" value="1"/>
</dbReference>